<keyword evidence="1" id="KW-1133">Transmembrane helix</keyword>
<proteinExistence type="predicted"/>
<protein>
    <submittedName>
        <fullName evidence="2">Uncharacterized protein</fullName>
    </submittedName>
</protein>
<keyword evidence="1" id="KW-0812">Transmembrane</keyword>
<gene>
    <name evidence="2" type="ORF">M6B38_153225</name>
</gene>
<reference evidence="2" key="1">
    <citation type="journal article" date="2023" name="GigaByte">
        <title>Genome assembly of the bearded iris, Iris pallida Lam.</title>
        <authorList>
            <person name="Bruccoleri R.E."/>
            <person name="Oakeley E.J."/>
            <person name="Faust A.M.E."/>
            <person name="Altorfer M."/>
            <person name="Dessus-Babus S."/>
            <person name="Burckhardt D."/>
            <person name="Oertli M."/>
            <person name="Naumann U."/>
            <person name="Petersen F."/>
            <person name="Wong J."/>
        </authorList>
    </citation>
    <scope>NUCLEOTIDE SEQUENCE</scope>
    <source>
        <strain evidence="2">GSM-AAB239-AS_SAM_17_03QT</strain>
    </source>
</reference>
<dbReference type="EMBL" id="JANAVB010031617">
    <property type="protein sequence ID" value="KAJ6811550.1"/>
    <property type="molecule type" value="Genomic_DNA"/>
</dbReference>
<accession>A0AAX6F514</accession>
<name>A0AAX6F514_IRIPA</name>
<evidence type="ECO:0000313" key="3">
    <source>
        <dbReference type="Proteomes" id="UP001140949"/>
    </source>
</evidence>
<evidence type="ECO:0000256" key="1">
    <source>
        <dbReference type="SAM" id="Phobius"/>
    </source>
</evidence>
<feature type="transmembrane region" description="Helical" evidence="1">
    <location>
        <begin position="6"/>
        <end position="39"/>
    </location>
</feature>
<keyword evidence="1" id="KW-0472">Membrane</keyword>
<reference evidence="2" key="2">
    <citation type="submission" date="2023-04" db="EMBL/GenBank/DDBJ databases">
        <authorList>
            <person name="Bruccoleri R.E."/>
            <person name="Oakeley E.J."/>
            <person name="Faust A.-M."/>
            <person name="Dessus-Babus S."/>
            <person name="Altorfer M."/>
            <person name="Burckhardt D."/>
            <person name="Oertli M."/>
            <person name="Naumann U."/>
            <person name="Petersen F."/>
            <person name="Wong J."/>
        </authorList>
    </citation>
    <scope>NUCLEOTIDE SEQUENCE</scope>
    <source>
        <strain evidence="2">GSM-AAB239-AS_SAM_17_03QT</strain>
        <tissue evidence="2">Leaf</tissue>
    </source>
</reference>
<dbReference type="AlphaFoldDB" id="A0AAX6F514"/>
<sequence>MMFLKLYFILVGLVHPLYFCLIYFIISPFTVVLLACILCTLLRPSEDLVFSPDLDDYSEVYGSGFELGAGLAVDDEIDPTE</sequence>
<keyword evidence="3" id="KW-1185">Reference proteome</keyword>
<comment type="caution">
    <text evidence="2">The sequence shown here is derived from an EMBL/GenBank/DDBJ whole genome shotgun (WGS) entry which is preliminary data.</text>
</comment>
<organism evidence="2 3">
    <name type="scientific">Iris pallida</name>
    <name type="common">Sweet iris</name>
    <dbReference type="NCBI Taxonomy" id="29817"/>
    <lineage>
        <taxon>Eukaryota</taxon>
        <taxon>Viridiplantae</taxon>
        <taxon>Streptophyta</taxon>
        <taxon>Embryophyta</taxon>
        <taxon>Tracheophyta</taxon>
        <taxon>Spermatophyta</taxon>
        <taxon>Magnoliopsida</taxon>
        <taxon>Liliopsida</taxon>
        <taxon>Asparagales</taxon>
        <taxon>Iridaceae</taxon>
        <taxon>Iridoideae</taxon>
        <taxon>Irideae</taxon>
        <taxon>Iris</taxon>
    </lineage>
</organism>
<evidence type="ECO:0000313" key="2">
    <source>
        <dbReference type="EMBL" id="KAJ6811550.1"/>
    </source>
</evidence>
<dbReference type="Proteomes" id="UP001140949">
    <property type="component" value="Unassembled WGS sequence"/>
</dbReference>